<dbReference type="STRING" id="1448316.A0A395H6R2"/>
<protein>
    <recommendedName>
        <fullName evidence="6">Wax synthase domain-containing protein</fullName>
    </recommendedName>
</protein>
<organism evidence="4 5">
    <name type="scientific">Aspergillus ibericus CBS 121593</name>
    <dbReference type="NCBI Taxonomy" id="1448316"/>
    <lineage>
        <taxon>Eukaryota</taxon>
        <taxon>Fungi</taxon>
        <taxon>Dikarya</taxon>
        <taxon>Ascomycota</taxon>
        <taxon>Pezizomycotina</taxon>
        <taxon>Eurotiomycetes</taxon>
        <taxon>Eurotiomycetidae</taxon>
        <taxon>Eurotiales</taxon>
        <taxon>Aspergillaceae</taxon>
        <taxon>Aspergillus</taxon>
        <taxon>Aspergillus subgen. Circumdati</taxon>
    </lineage>
</organism>
<dbReference type="EMBL" id="KZ824427">
    <property type="protein sequence ID" value="RAL03621.1"/>
    <property type="molecule type" value="Genomic_DNA"/>
</dbReference>
<feature type="transmembrane region" description="Helical" evidence="2">
    <location>
        <begin position="366"/>
        <end position="386"/>
    </location>
</feature>
<feature type="compositionally biased region" description="Polar residues" evidence="1">
    <location>
        <begin position="143"/>
        <end position="153"/>
    </location>
</feature>
<keyword evidence="2" id="KW-0812">Transmembrane</keyword>
<dbReference type="AlphaFoldDB" id="A0A395H6R2"/>
<dbReference type="PANTHER" id="PTHR35043">
    <property type="entry name" value="TRANSCRIPTION FACTOR DOMAIN-CONTAINING PROTEIN"/>
    <property type="match status" value="1"/>
</dbReference>
<evidence type="ECO:0000256" key="1">
    <source>
        <dbReference type="SAM" id="MobiDB-lite"/>
    </source>
</evidence>
<dbReference type="PANTHER" id="PTHR35043:SF7">
    <property type="entry name" value="TRANSCRIPTION FACTOR DOMAIN-CONTAINING PROTEIN"/>
    <property type="match status" value="1"/>
</dbReference>
<dbReference type="RefSeq" id="XP_025577948.1">
    <property type="nucleotide sequence ID" value="XM_025718956.1"/>
</dbReference>
<evidence type="ECO:0000256" key="2">
    <source>
        <dbReference type="SAM" id="Phobius"/>
    </source>
</evidence>
<proteinExistence type="predicted"/>
<gene>
    <name evidence="4" type="ORF">BO80DRAFT_423057</name>
</gene>
<name>A0A395H6R2_9EURO</name>
<sequence length="489" mass="55181">MMIPAIVSLFFWLFPASAAPIVQTEPAYEPDPTQRGTFSLVWGCISTLGLCIWTAMHPNVVPMRRKFPPVYYKATLMVGAIIFPEIMMCMAIAQWRLARKVHKAWQEAWKGEVDGVNNGKEWLGMAGAYFVVMGGYIVQPTPASNQGDNNAPENQPLLKHPKASSRPQKQEGELVTTITAQGFMALLKNNFKNDIRSGQLQQAQFDHFIIEDKGKSSTVAKTIVTLQVLWMIVQIGGRVREGLPVTLLEASVAVQIPYSIISFFFWWNKPLDVGEPIAITVDINSLRPLDHNQTQTPPEPHSPRALFITENISHDSFLHMVFRAAYDVVYYFDQRLEFFSAITAIINGGLHATMWNAYFPTPIERLLWRTACIGMGLCPVIYYFLVRGQGFERRLQQATFGIRNVSGVLKQQIAIIKFVWDFCKEFVGGEKRKCHSVCGRIAHVILLGLVVDAYVMCILYLTVESFVSLRKLPVGSYTLVEWSSIIPHF</sequence>
<feature type="transmembrane region" description="Helical" evidence="2">
    <location>
        <begin position="76"/>
        <end position="95"/>
    </location>
</feature>
<dbReference type="VEuPathDB" id="FungiDB:BO80DRAFT_423057"/>
<feature type="region of interest" description="Disordered" evidence="1">
    <location>
        <begin position="143"/>
        <end position="171"/>
    </location>
</feature>
<dbReference type="GeneID" id="37223821"/>
<reference evidence="4 5" key="1">
    <citation type="submission" date="2018-02" db="EMBL/GenBank/DDBJ databases">
        <title>The genomes of Aspergillus section Nigri reveals drivers in fungal speciation.</title>
        <authorList>
            <consortium name="DOE Joint Genome Institute"/>
            <person name="Vesth T.C."/>
            <person name="Nybo J."/>
            <person name="Theobald S."/>
            <person name="Brandl J."/>
            <person name="Frisvad J.C."/>
            <person name="Nielsen K.F."/>
            <person name="Lyhne E.K."/>
            <person name="Kogle M.E."/>
            <person name="Kuo A."/>
            <person name="Riley R."/>
            <person name="Clum A."/>
            <person name="Nolan M."/>
            <person name="Lipzen A."/>
            <person name="Salamov A."/>
            <person name="Henrissat B."/>
            <person name="Wiebenga A."/>
            <person name="De vries R.P."/>
            <person name="Grigoriev I.V."/>
            <person name="Mortensen U.H."/>
            <person name="Andersen M.R."/>
            <person name="Baker S.E."/>
        </authorList>
    </citation>
    <scope>NUCLEOTIDE SEQUENCE [LARGE SCALE GENOMIC DNA]</scope>
    <source>
        <strain evidence="4 5">CBS 121593</strain>
    </source>
</reference>
<feature type="chain" id="PRO_5017323390" description="Wax synthase domain-containing protein" evidence="3">
    <location>
        <begin position="19"/>
        <end position="489"/>
    </location>
</feature>
<dbReference type="Proteomes" id="UP000249402">
    <property type="component" value="Unassembled WGS sequence"/>
</dbReference>
<feature type="signal peptide" evidence="3">
    <location>
        <begin position="1"/>
        <end position="18"/>
    </location>
</feature>
<keyword evidence="2" id="KW-0472">Membrane</keyword>
<feature type="transmembrane region" description="Helical" evidence="2">
    <location>
        <begin position="441"/>
        <end position="463"/>
    </location>
</feature>
<evidence type="ECO:0000313" key="5">
    <source>
        <dbReference type="Proteomes" id="UP000249402"/>
    </source>
</evidence>
<evidence type="ECO:0000256" key="3">
    <source>
        <dbReference type="SAM" id="SignalP"/>
    </source>
</evidence>
<keyword evidence="2" id="KW-1133">Transmembrane helix</keyword>
<feature type="transmembrane region" description="Helical" evidence="2">
    <location>
        <begin position="37"/>
        <end position="56"/>
    </location>
</feature>
<accession>A0A395H6R2</accession>
<evidence type="ECO:0008006" key="6">
    <source>
        <dbReference type="Google" id="ProtNLM"/>
    </source>
</evidence>
<keyword evidence="3" id="KW-0732">Signal</keyword>
<keyword evidence="5" id="KW-1185">Reference proteome</keyword>
<evidence type="ECO:0000313" key="4">
    <source>
        <dbReference type="EMBL" id="RAL03621.1"/>
    </source>
</evidence>
<dbReference type="OrthoDB" id="9451547at2759"/>